<dbReference type="Proteomes" id="UP000033166">
    <property type="component" value="Chromosome I"/>
</dbReference>
<dbReference type="KEGG" id="lpk:LACPI_1177"/>
<keyword evidence="4 7" id="KW-0238">DNA-binding</keyword>
<evidence type="ECO:0000256" key="6">
    <source>
        <dbReference type="PROSITE-ProRule" id="PRU00169"/>
    </source>
</evidence>
<sequence>MKDKIFIVEDDTTIVKLLHDRLATEFKVQTTDNFRAVTSEINDHQPDLVLMDITLPYFNGFYWTTEIRKVSQVPIIFISSATDEMNAVMAMNMGADDFVSKPFSVDVLIAKMNALLRRTKVQVSNLVFGRYTLDLTGNFSDGQSMITLTRTETVILKSLFEKVGIVVDKQTILKQLWESDAYIDANTLNVNMSRLRKKLLGLNFQAIHTVRGVGYVVK</sequence>
<dbReference type="GeneID" id="71636036"/>
<dbReference type="STRING" id="1364.LP2241_30176"/>
<dbReference type="AlphaFoldDB" id="A0A0D6DXA9"/>
<reference evidence="11" key="1">
    <citation type="submission" date="2015-01" db="EMBL/GenBank/DDBJ databases">
        <authorList>
            <person name="Andreevskaya M."/>
        </authorList>
    </citation>
    <scope>NUCLEOTIDE SEQUENCE [LARGE SCALE GENOMIC DNA]</scope>
    <source>
        <strain evidence="11">MKFS47</strain>
    </source>
</reference>
<dbReference type="SUPFAM" id="SSF52172">
    <property type="entry name" value="CheY-like"/>
    <property type="match status" value="1"/>
</dbReference>
<dbReference type="PROSITE" id="PS51755">
    <property type="entry name" value="OMPR_PHOB"/>
    <property type="match status" value="1"/>
</dbReference>
<dbReference type="PANTHER" id="PTHR48111:SF43">
    <property type="entry name" value="STAGE 0 SPORULATION PROTEIN A HOMOLOG"/>
    <property type="match status" value="1"/>
</dbReference>
<keyword evidence="5" id="KW-0804">Transcription</keyword>
<name>A0A0D6DXA9_9LACT</name>
<dbReference type="GO" id="GO:0032993">
    <property type="term" value="C:protein-DNA complex"/>
    <property type="evidence" value="ECO:0007669"/>
    <property type="project" value="TreeGrafter"/>
</dbReference>
<dbReference type="GO" id="GO:0006355">
    <property type="term" value="P:regulation of DNA-templated transcription"/>
    <property type="evidence" value="ECO:0007669"/>
    <property type="project" value="InterPro"/>
</dbReference>
<dbReference type="InterPro" id="IPR039420">
    <property type="entry name" value="WalR-like"/>
</dbReference>
<dbReference type="GO" id="GO:0000156">
    <property type="term" value="F:phosphorelay response regulator activity"/>
    <property type="evidence" value="ECO:0007669"/>
    <property type="project" value="TreeGrafter"/>
</dbReference>
<evidence type="ECO:0000256" key="2">
    <source>
        <dbReference type="ARBA" id="ARBA00023012"/>
    </source>
</evidence>
<gene>
    <name evidence="10" type="primary">bseR</name>
    <name evidence="10" type="ORF">LACPI_1177</name>
</gene>
<feature type="domain" description="OmpR/PhoB-type" evidence="9">
    <location>
        <begin position="118"/>
        <end position="218"/>
    </location>
</feature>
<dbReference type="InterPro" id="IPR016032">
    <property type="entry name" value="Sig_transdc_resp-reg_C-effctor"/>
</dbReference>
<dbReference type="Pfam" id="PF00486">
    <property type="entry name" value="Trans_reg_C"/>
    <property type="match status" value="1"/>
</dbReference>
<evidence type="ECO:0000313" key="10">
    <source>
        <dbReference type="EMBL" id="CEN28377.1"/>
    </source>
</evidence>
<evidence type="ECO:0000256" key="3">
    <source>
        <dbReference type="ARBA" id="ARBA00023015"/>
    </source>
</evidence>
<evidence type="ECO:0000256" key="5">
    <source>
        <dbReference type="ARBA" id="ARBA00023163"/>
    </source>
</evidence>
<dbReference type="PROSITE" id="PS50110">
    <property type="entry name" value="RESPONSE_REGULATORY"/>
    <property type="match status" value="1"/>
</dbReference>
<evidence type="ECO:0000313" key="11">
    <source>
        <dbReference type="Proteomes" id="UP000033166"/>
    </source>
</evidence>
<keyword evidence="3" id="KW-0805">Transcription regulation</keyword>
<keyword evidence="1 6" id="KW-0597">Phosphoprotein</keyword>
<feature type="domain" description="Response regulatory" evidence="8">
    <location>
        <begin position="4"/>
        <end position="116"/>
    </location>
</feature>
<keyword evidence="2" id="KW-0902">Two-component regulatory system</keyword>
<dbReference type="Gene3D" id="1.10.10.10">
    <property type="entry name" value="Winged helix-like DNA-binding domain superfamily/Winged helix DNA-binding domain"/>
    <property type="match status" value="1"/>
</dbReference>
<dbReference type="HOGENOM" id="CLU_000445_30_3_9"/>
<feature type="DNA-binding region" description="OmpR/PhoB-type" evidence="7">
    <location>
        <begin position="118"/>
        <end position="218"/>
    </location>
</feature>
<dbReference type="InterPro" id="IPR001867">
    <property type="entry name" value="OmpR/PhoB-type_DNA-bd"/>
</dbReference>
<dbReference type="SMART" id="SM00862">
    <property type="entry name" value="Trans_reg_C"/>
    <property type="match status" value="1"/>
</dbReference>
<evidence type="ECO:0000256" key="7">
    <source>
        <dbReference type="PROSITE-ProRule" id="PRU01091"/>
    </source>
</evidence>
<dbReference type="InterPro" id="IPR036388">
    <property type="entry name" value="WH-like_DNA-bd_sf"/>
</dbReference>
<evidence type="ECO:0000256" key="4">
    <source>
        <dbReference type="ARBA" id="ARBA00023125"/>
    </source>
</evidence>
<dbReference type="GO" id="GO:0000976">
    <property type="term" value="F:transcription cis-regulatory region binding"/>
    <property type="evidence" value="ECO:0007669"/>
    <property type="project" value="TreeGrafter"/>
</dbReference>
<dbReference type="EMBL" id="LN774769">
    <property type="protein sequence ID" value="CEN28377.1"/>
    <property type="molecule type" value="Genomic_DNA"/>
</dbReference>
<dbReference type="GO" id="GO:0005829">
    <property type="term" value="C:cytosol"/>
    <property type="evidence" value="ECO:0007669"/>
    <property type="project" value="TreeGrafter"/>
</dbReference>
<dbReference type="PANTHER" id="PTHR48111">
    <property type="entry name" value="REGULATOR OF RPOS"/>
    <property type="match status" value="1"/>
</dbReference>
<dbReference type="InterPro" id="IPR011006">
    <property type="entry name" value="CheY-like_superfamily"/>
</dbReference>
<dbReference type="SMART" id="SM00448">
    <property type="entry name" value="REC"/>
    <property type="match status" value="1"/>
</dbReference>
<dbReference type="Pfam" id="PF00072">
    <property type="entry name" value="Response_reg"/>
    <property type="match status" value="1"/>
</dbReference>
<dbReference type="RefSeq" id="WP_047915522.1">
    <property type="nucleotide sequence ID" value="NZ_LN774769.1"/>
</dbReference>
<proteinExistence type="predicted"/>
<evidence type="ECO:0000256" key="1">
    <source>
        <dbReference type="ARBA" id="ARBA00022553"/>
    </source>
</evidence>
<dbReference type="CDD" id="cd00383">
    <property type="entry name" value="trans_reg_C"/>
    <property type="match status" value="1"/>
</dbReference>
<accession>A0A0D6DXA9</accession>
<evidence type="ECO:0000259" key="9">
    <source>
        <dbReference type="PROSITE" id="PS51755"/>
    </source>
</evidence>
<dbReference type="InterPro" id="IPR001789">
    <property type="entry name" value="Sig_transdc_resp-reg_receiver"/>
</dbReference>
<organism evidence="10 11">
    <name type="scientific">Pseudolactococcus piscium MKFS47</name>
    <dbReference type="NCBI Taxonomy" id="297352"/>
    <lineage>
        <taxon>Bacteria</taxon>
        <taxon>Bacillati</taxon>
        <taxon>Bacillota</taxon>
        <taxon>Bacilli</taxon>
        <taxon>Lactobacillales</taxon>
        <taxon>Streptococcaceae</taxon>
        <taxon>Pseudolactococcus</taxon>
    </lineage>
</organism>
<protein>
    <submittedName>
        <fullName evidence="10">Response regulator protein BseR</fullName>
    </submittedName>
</protein>
<evidence type="ECO:0000259" key="8">
    <source>
        <dbReference type="PROSITE" id="PS50110"/>
    </source>
</evidence>
<dbReference type="Gene3D" id="3.40.50.2300">
    <property type="match status" value="1"/>
</dbReference>
<dbReference type="SUPFAM" id="SSF46894">
    <property type="entry name" value="C-terminal effector domain of the bipartite response regulators"/>
    <property type="match status" value="1"/>
</dbReference>
<feature type="modified residue" description="4-aspartylphosphate" evidence="6">
    <location>
        <position position="52"/>
    </location>
</feature>